<dbReference type="Proteomes" id="UP000786183">
    <property type="component" value="Unassembled WGS sequence"/>
</dbReference>
<keyword evidence="1 2" id="KW-0732">Signal</keyword>
<feature type="domain" description="PBP" evidence="3">
    <location>
        <begin position="17"/>
        <end position="134"/>
    </location>
</feature>
<dbReference type="Gene3D" id="3.40.190.10">
    <property type="entry name" value="Periplasmic binding protein-like II"/>
    <property type="match status" value="2"/>
</dbReference>
<keyword evidence="5" id="KW-1185">Reference proteome</keyword>
<comment type="caution">
    <text evidence="4">The sequence shown here is derived from an EMBL/GenBank/DDBJ whole genome shotgun (WGS) entry which is preliminary data.</text>
</comment>
<proteinExistence type="predicted"/>
<dbReference type="SUPFAM" id="SSF53850">
    <property type="entry name" value="Periplasmic binding protein-like II"/>
    <property type="match status" value="2"/>
</dbReference>
<dbReference type="InterPro" id="IPR024370">
    <property type="entry name" value="PBP_domain"/>
</dbReference>
<feature type="chain" id="PRO_5046467968" evidence="2">
    <location>
        <begin position="22"/>
        <end position="271"/>
    </location>
</feature>
<evidence type="ECO:0000313" key="4">
    <source>
        <dbReference type="EMBL" id="MBZ7986844.1"/>
    </source>
</evidence>
<reference evidence="4 5" key="1">
    <citation type="submission" date="2020-07" db="EMBL/GenBank/DDBJ databases">
        <title>Transfer of Campylobacter canadensis to the novel genus Avispirillum gen. nov., that also includes two novel species recovered from migratory waterfowl: Avispirillum anseris sp. nov. and Avispirillum brantae sp. nov.</title>
        <authorList>
            <person name="Miller W.G."/>
            <person name="Chapman M.H."/>
            <person name="Yee E."/>
            <person name="Inglis G.D."/>
        </authorList>
    </citation>
    <scope>NUCLEOTIDE SEQUENCE [LARGE SCALE GENOMIC DNA]</scope>
    <source>
        <strain evidence="4 5">L283</strain>
    </source>
</reference>
<gene>
    <name evidence="4" type="ORF">AVCANL283_01760</name>
</gene>
<dbReference type="EMBL" id="JACGBB010000003">
    <property type="protein sequence ID" value="MBZ7986844.1"/>
    <property type="molecule type" value="Genomic_DNA"/>
</dbReference>
<dbReference type="PANTHER" id="PTHR30570">
    <property type="entry name" value="PERIPLASMIC PHOSPHATE BINDING COMPONENT OF PHOSPHATE ABC TRANSPORTER"/>
    <property type="match status" value="1"/>
</dbReference>
<name>A0ABS7WSC2_9BACT</name>
<dbReference type="Pfam" id="PF12849">
    <property type="entry name" value="PBP_like_2"/>
    <property type="match status" value="2"/>
</dbReference>
<evidence type="ECO:0000313" key="5">
    <source>
        <dbReference type="Proteomes" id="UP000786183"/>
    </source>
</evidence>
<evidence type="ECO:0000256" key="1">
    <source>
        <dbReference type="ARBA" id="ARBA00022729"/>
    </source>
</evidence>
<dbReference type="RefSeq" id="WP_224325155.1">
    <property type="nucleotide sequence ID" value="NZ_JACGBB010000003.1"/>
</dbReference>
<feature type="domain" description="PBP" evidence="3">
    <location>
        <begin position="160"/>
        <end position="269"/>
    </location>
</feature>
<evidence type="ECO:0000256" key="2">
    <source>
        <dbReference type="SAM" id="SignalP"/>
    </source>
</evidence>
<accession>A0ABS7WSC2</accession>
<sequence>MKKTLFLLCSAFSLCANNINAITRESASGTRASFVQIFDITKQINNKKLDNINPKIAITNSSGVMLTSVMNDINAIGYVSYGSLNNNIKALNIDNITINYENIKNKNYQISRNFNLIYKEENALIKDFLAFLNSNYACKIINDLKYICLNEKDYTSMNIKGKLTISGSSSISPLMQVLIKEYEKINPNANIDLLSTDSTMGYVSLMNNISDIAMLSRELKTSEKINNIKSFVLAKDAIAIIVNINNKLNNISKDDVKKIYEGKITKWQEIK</sequence>
<organism evidence="4 5">
    <name type="scientific">Campylobacter canadensis</name>
    <dbReference type="NCBI Taxonomy" id="449520"/>
    <lineage>
        <taxon>Bacteria</taxon>
        <taxon>Pseudomonadati</taxon>
        <taxon>Campylobacterota</taxon>
        <taxon>Epsilonproteobacteria</taxon>
        <taxon>Campylobacterales</taxon>
        <taxon>Campylobacteraceae</taxon>
        <taxon>Campylobacter</taxon>
    </lineage>
</organism>
<dbReference type="PANTHER" id="PTHR30570:SF1">
    <property type="entry name" value="PHOSPHATE-BINDING PROTEIN PSTS"/>
    <property type="match status" value="1"/>
</dbReference>
<dbReference type="InterPro" id="IPR050811">
    <property type="entry name" value="Phosphate_ABC_transporter"/>
</dbReference>
<evidence type="ECO:0000259" key="3">
    <source>
        <dbReference type="Pfam" id="PF12849"/>
    </source>
</evidence>
<feature type="signal peptide" evidence="2">
    <location>
        <begin position="1"/>
        <end position="21"/>
    </location>
</feature>
<protein>
    <submittedName>
        <fullName evidence="4">Substrate-binding domain-containing protein</fullName>
    </submittedName>
</protein>